<dbReference type="InterPro" id="IPR027785">
    <property type="entry name" value="UvrD-like_helicase_C"/>
</dbReference>
<dbReference type="InterPro" id="IPR000212">
    <property type="entry name" value="DNA_helicase_UvrD/REP"/>
</dbReference>
<dbReference type="STRING" id="471514.AN477_10645"/>
<accession>A0A0P9CDK4</accession>
<dbReference type="GO" id="GO:0005829">
    <property type="term" value="C:cytosol"/>
    <property type="evidence" value="ECO:0007669"/>
    <property type="project" value="TreeGrafter"/>
</dbReference>
<dbReference type="PANTHER" id="PTHR11070:SF2">
    <property type="entry name" value="ATP-DEPENDENT DNA HELICASE SRS2"/>
    <property type="match status" value="1"/>
</dbReference>
<evidence type="ECO:0000313" key="2">
    <source>
        <dbReference type="EMBL" id="KPV43823.1"/>
    </source>
</evidence>
<dbReference type="Pfam" id="PF13538">
    <property type="entry name" value="UvrD_C_2"/>
    <property type="match status" value="1"/>
</dbReference>
<organism evidence="2 3">
    <name type="scientific">Alicyclobacillus ferrooxydans</name>
    <dbReference type="NCBI Taxonomy" id="471514"/>
    <lineage>
        <taxon>Bacteria</taxon>
        <taxon>Bacillati</taxon>
        <taxon>Bacillota</taxon>
        <taxon>Bacilli</taxon>
        <taxon>Bacillales</taxon>
        <taxon>Alicyclobacillaceae</taxon>
        <taxon>Alicyclobacillus</taxon>
    </lineage>
</organism>
<dbReference type="PANTHER" id="PTHR11070">
    <property type="entry name" value="UVRD / RECB / PCRA DNA HELICASE FAMILY MEMBER"/>
    <property type="match status" value="1"/>
</dbReference>
<dbReference type="AlphaFoldDB" id="A0A0P9CDK4"/>
<dbReference type="GO" id="GO:0000725">
    <property type="term" value="P:recombinational repair"/>
    <property type="evidence" value="ECO:0007669"/>
    <property type="project" value="TreeGrafter"/>
</dbReference>
<dbReference type="GO" id="GO:0003677">
    <property type="term" value="F:DNA binding"/>
    <property type="evidence" value="ECO:0007669"/>
    <property type="project" value="InterPro"/>
</dbReference>
<evidence type="ECO:0000259" key="1">
    <source>
        <dbReference type="Pfam" id="PF13538"/>
    </source>
</evidence>
<dbReference type="OrthoDB" id="9803432at2"/>
<dbReference type="CDD" id="cd18809">
    <property type="entry name" value="SF1_C_RecD"/>
    <property type="match status" value="1"/>
</dbReference>
<evidence type="ECO:0000313" key="3">
    <source>
        <dbReference type="Proteomes" id="UP000050482"/>
    </source>
</evidence>
<comment type="caution">
    <text evidence="2">The sequence shown here is derived from an EMBL/GenBank/DDBJ whole genome shotgun (WGS) entry which is preliminary data.</text>
</comment>
<proteinExistence type="predicted"/>
<gene>
    <name evidence="2" type="ORF">AN477_10645</name>
</gene>
<dbReference type="RefSeq" id="WP_054969138.1">
    <property type="nucleotide sequence ID" value="NZ_LJCO01000045.1"/>
</dbReference>
<dbReference type="Gene3D" id="3.40.50.300">
    <property type="entry name" value="P-loop containing nucleotide triphosphate hydrolases"/>
    <property type="match status" value="2"/>
</dbReference>
<dbReference type="Proteomes" id="UP000050482">
    <property type="component" value="Unassembled WGS sequence"/>
</dbReference>
<protein>
    <recommendedName>
        <fullName evidence="1">UvrD-like helicase C-terminal domain-containing protein</fullName>
    </recommendedName>
</protein>
<reference evidence="2 3" key="1">
    <citation type="submission" date="2015-09" db="EMBL/GenBank/DDBJ databases">
        <title>Draft genome sequence of Alicyclobacillus ferrooxydans DSM 22381.</title>
        <authorList>
            <person name="Hemp J."/>
        </authorList>
    </citation>
    <scope>NUCLEOTIDE SEQUENCE [LARGE SCALE GENOMIC DNA]</scope>
    <source>
        <strain evidence="2 3">TC-34</strain>
    </source>
</reference>
<dbReference type="GO" id="GO:0043138">
    <property type="term" value="F:3'-5' DNA helicase activity"/>
    <property type="evidence" value="ECO:0007669"/>
    <property type="project" value="TreeGrafter"/>
</dbReference>
<dbReference type="SUPFAM" id="SSF52540">
    <property type="entry name" value="P-loop containing nucleoside triphosphate hydrolases"/>
    <property type="match status" value="1"/>
</dbReference>
<dbReference type="PATRIC" id="fig|471514.4.peg.5194"/>
<dbReference type="InterPro" id="IPR027417">
    <property type="entry name" value="P-loop_NTPase"/>
</dbReference>
<dbReference type="GO" id="GO:0005524">
    <property type="term" value="F:ATP binding"/>
    <property type="evidence" value="ECO:0007669"/>
    <property type="project" value="InterPro"/>
</dbReference>
<sequence length="432" mass="49068">MSVRFFEGPAGSGKTYSMVEELRRALQQQPLSAHERILGLSVMHGARLRLLDRLTRIPEAKSRVDCLTFDSFAWQIVKRWRSLATMALEGGSLPGELDYESTCSLAAILLSHDNVLHWATQTYPIIVVDESQDCRGGRLVILQALARRSLVFAAADHFQDLFELEHNQAVEWLRTAGATTELDTIHRTHEIALLSAAQSLRSRLGLKNGTTFRVASTFRPNDAASVAARTLAWNKWTSVAILTPTGLSSSRYVQGVLMRLTEKPIVPKRVGKPLGPFRIEWEAGARDIEATLRKCIGLPDDLNATVHIQDFRDDDGTIGYRELLGWIRYQHRLNGCEQFTVREINRQIINVCTRIRAYRSPRQSSIRAMTIHQAKNQEFDGVIVLWPYEVGPNEEMNRRLLYNAVTRARRWCQVLVQDPDRTRVQKPPFTQS</sequence>
<name>A0A0P9CDK4_9BACL</name>
<feature type="domain" description="UvrD-like helicase C-terminal" evidence="1">
    <location>
        <begin position="366"/>
        <end position="413"/>
    </location>
</feature>
<dbReference type="EMBL" id="LJCO01000045">
    <property type="protein sequence ID" value="KPV43823.1"/>
    <property type="molecule type" value="Genomic_DNA"/>
</dbReference>
<keyword evidence="3" id="KW-1185">Reference proteome</keyword>